<dbReference type="OrthoDB" id="499748at2"/>
<dbReference type="eggNOG" id="COG4942">
    <property type="taxonomic scope" value="Bacteria"/>
</dbReference>
<dbReference type="RefSeq" id="WP_013963533.1">
    <property type="nucleotide sequence ID" value="NC_015730.1"/>
</dbReference>
<dbReference type="Pfam" id="PF19268">
    <property type="entry name" value="CIS_TMP"/>
    <property type="match status" value="1"/>
</dbReference>
<organism evidence="2 3">
    <name type="scientific">Roseobacter litoralis (strain ATCC 49566 / DSM 6996 / JCM 21268 / NBRC 15278 / OCh 149)</name>
    <dbReference type="NCBI Taxonomy" id="391595"/>
    <lineage>
        <taxon>Bacteria</taxon>
        <taxon>Pseudomonadati</taxon>
        <taxon>Pseudomonadota</taxon>
        <taxon>Alphaproteobacteria</taxon>
        <taxon>Rhodobacterales</taxon>
        <taxon>Roseobacteraceae</taxon>
        <taxon>Roseobacter</taxon>
    </lineage>
</organism>
<reference evidence="2 3" key="1">
    <citation type="journal article" date="2011" name="BMC Genomics">
        <title>Comparative genome analysis and genome-guided physiological analysis of Roseobacter litoralis.</title>
        <authorList>
            <person name="Kalhoefer D."/>
            <person name="Thole S."/>
            <person name="Voget S."/>
            <person name="Lehmann R."/>
            <person name="Liesegang H."/>
            <person name="Wollher A."/>
            <person name="Daniel R."/>
            <person name="Simon M."/>
            <person name="Brinkhoff T."/>
        </authorList>
    </citation>
    <scope>NUCLEOTIDE SEQUENCE [LARGE SCALE GENOMIC DNA]</scope>
    <source>
        <strain evidence="3">ATCC 49566 / DSM 6996 / JCM 21268 / NBRC 15278 / OCh 149</strain>
    </source>
</reference>
<protein>
    <submittedName>
        <fullName evidence="2">Uncharacterized protein</fullName>
    </submittedName>
</protein>
<feature type="compositionally biased region" description="Basic and acidic residues" evidence="1">
    <location>
        <begin position="813"/>
        <end position="822"/>
    </location>
</feature>
<feature type="compositionally biased region" description="Polar residues" evidence="1">
    <location>
        <begin position="278"/>
        <end position="307"/>
    </location>
</feature>
<evidence type="ECO:0000256" key="1">
    <source>
        <dbReference type="SAM" id="MobiDB-lite"/>
    </source>
</evidence>
<dbReference type="InterPro" id="IPR045538">
    <property type="entry name" value="CIS_TMP"/>
</dbReference>
<dbReference type="KEGG" id="rli:RLO149_c037360"/>
<evidence type="ECO:0000313" key="3">
    <source>
        <dbReference type="Proteomes" id="UP000001353"/>
    </source>
</evidence>
<sequence length="1166" mass="125972">MATPARTDQLKPASARINSCLAEFHVTSPKGPLSSPETLLAAVRREILPALSDVLDSPEWQGITIRAEQIDIDLGHWPEDPVWSDVRYVLATKLRYALADYLPANPTSPVIHEVTADTLENRISPTHFSTSEEDTNPTLNHPRGADPRDTAPLVQDRSDKETGQPVLSQQQIARRIDAFVSWTQAAPDNKTLQMVLARLERHSDERQALIHVLREQYASNVTGADTSARRLTDELGRTVAQALTRLDARAANTERQLPDRAEPVAVDKPPVPQKTDPHVTQSGRLPSADGQNTSKWDASSVPQTTDPRISLSDRLPFADEQNTAQTTSEGDASNDLGAAPNGPGAGSARIPQAQERLIQSLLQEGVPDTIVHERSFALLQRLMPFLDPKFTTDTRVPFDAAQTSAEGSGRSAEAVHSHTLLSTAPTAASQMAITDAETPVEPVENAAEGASIQNKGRQTPNEGVEGAATPAQTAAKAATTANAAQRIPDTPATTDADGTDTRKDGRQTPNVTQAHHDEGHQNSRPDAETKADAAVALGSTPEPDAARSLGDRGASPEVSSEPLTHYKAADSAEVGDDNHQHALSQIASALGVDQGVSPKDFCIRKLIQSPNAIFSAASELGALRALITLLREEGPDTRPLLAKTTLASDKIRAMHTEDPDSLAKAVGRLTTIDAFDLARRLLPPSATLLVEHLTELKKNAKSPQLVMQHVIIALLNGDLLDFEDLAQRTETTLTAPNPERSAREERADNGNAAQGYERPSDPGQASDGPALPEEATHVSGTGSLAETIMLLAGFHHSETERILGIPAKAPPRHANDRPRPDQKQAAAAKNDSIQPRGKRDDTASTTDKSPTGRSDAELIEKLSALTKALAGPENRQFTDAAELLLRAWPMAQPDAETALKTAVLRTELGLATATKDRRLSLSGYLAAVAQEIEPDYEKRQSLLRVVAARLSIPISTDEAHLRHQTLAAIETLLVRAPQQTRHVETKEPEKPPEVDSETLLVTEVAGLVLLSPFFTLLFERLKIEWEGKALSMDVYPKALGALHYLAGTTAGPVVDPFHRVLLGLDSVATLPAPQDMDEDVQVLMDGLLRSVVDRWGKLGATSPDGLRETFLRRTGTLRFDDTGAHLRVTAGPFDMLLDGLPWSIQRLVLPWMPLPCHVSWREDHDA</sequence>
<feature type="region of interest" description="Disordered" evidence="1">
    <location>
        <begin position="122"/>
        <end position="168"/>
    </location>
</feature>
<dbReference type="STRING" id="391595.RLO149_c037360"/>
<proteinExistence type="predicted"/>
<feature type="compositionally biased region" description="Polar residues" evidence="1">
    <location>
        <begin position="843"/>
        <end position="852"/>
    </location>
</feature>
<evidence type="ECO:0000313" key="2">
    <source>
        <dbReference type="EMBL" id="AEI95650.1"/>
    </source>
</evidence>
<feature type="region of interest" description="Disordered" evidence="1">
    <location>
        <begin position="249"/>
        <end position="349"/>
    </location>
</feature>
<feature type="compositionally biased region" description="Polar residues" evidence="1">
    <location>
        <begin position="451"/>
        <end position="461"/>
    </location>
</feature>
<feature type="compositionally biased region" description="Low complexity" evidence="1">
    <location>
        <begin position="337"/>
        <end position="348"/>
    </location>
</feature>
<dbReference type="Proteomes" id="UP000001353">
    <property type="component" value="Chromosome"/>
</dbReference>
<dbReference type="HOGENOM" id="CLU_274628_0_0_5"/>
<feature type="region of interest" description="Disordered" evidence="1">
    <location>
        <begin position="449"/>
        <end position="562"/>
    </location>
</feature>
<feature type="region of interest" description="Disordered" evidence="1">
    <location>
        <begin position="805"/>
        <end position="855"/>
    </location>
</feature>
<feature type="compositionally biased region" description="Basic and acidic residues" evidence="1">
    <location>
        <begin position="514"/>
        <end position="531"/>
    </location>
</feature>
<dbReference type="AlphaFoldDB" id="F7ZC77"/>
<gene>
    <name evidence="2" type="ordered locus">RLO149_c037360</name>
</gene>
<keyword evidence="3" id="KW-1185">Reference proteome</keyword>
<feature type="region of interest" description="Disordered" evidence="1">
    <location>
        <begin position="731"/>
        <end position="779"/>
    </location>
</feature>
<name>F7ZC77_ROSLO</name>
<feature type="compositionally biased region" description="Polar residues" evidence="1">
    <location>
        <begin position="320"/>
        <end position="331"/>
    </location>
</feature>
<feature type="compositionally biased region" description="Low complexity" evidence="1">
    <location>
        <begin position="467"/>
        <end position="496"/>
    </location>
</feature>
<accession>F7ZC77</accession>
<dbReference type="EMBL" id="CP002623">
    <property type="protein sequence ID" value="AEI95650.1"/>
    <property type="molecule type" value="Genomic_DNA"/>
</dbReference>